<feature type="transmembrane region" description="Helical" evidence="1">
    <location>
        <begin position="113"/>
        <end position="138"/>
    </location>
</feature>
<keyword evidence="1" id="KW-1133">Transmembrane helix</keyword>
<feature type="transmembrane region" description="Helical" evidence="1">
    <location>
        <begin position="69"/>
        <end position="93"/>
    </location>
</feature>
<feature type="transmembrane region" description="Helical" evidence="1">
    <location>
        <begin position="12"/>
        <end position="31"/>
    </location>
</feature>
<evidence type="ECO:0000313" key="3">
    <source>
        <dbReference type="Proteomes" id="UP000480178"/>
    </source>
</evidence>
<reference evidence="2 3" key="1">
    <citation type="submission" date="2020-01" db="EMBL/GenBank/DDBJ databases">
        <authorList>
            <person name="Kim M.K."/>
        </authorList>
    </citation>
    <scope>NUCLEOTIDE SEQUENCE [LARGE SCALE GENOMIC DNA]</scope>
    <source>
        <strain evidence="2 3">172606-1</strain>
    </source>
</reference>
<feature type="transmembrane region" description="Helical" evidence="1">
    <location>
        <begin position="43"/>
        <end position="62"/>
    </location>
</feature>
<evidence type="ECO:0000313" key="2">
    <source>
        <dbReference type="EMBL" id="QHT66086.1"/>
    </source>
</evidence>
<evidence type="ECO:0000256" key="1">
    <source>
        <dbReference type="SAM" id="Phobius"/>
    </source>
</evidence>
<keyword evidence="1" id="KW-0472">Membrane</keyword>
<sequence>MQPIHTSIHPLFRGISLIIAPLLFGASTFFWESGEYGITGGTLLALSLVFWIMAFIVLFDLLKEKMPVYATIGLLVAIYGCVSGINFGFVGVFSEVFNIDHDTYLKAAAEHPLSFNLLLFWSGPLFPLSLLVLGIMLIRKAAVPMWAGILICLGAIAFPVSRILRIELIAHISDALLAIPFIFIGWQYITTKHANNFLNPEKA</sequence>
<gene>
    <name evidence="2" type="ORF">GXP67_05090</name>
</gene>
<accession>A0A6C0GDP8</accession>
<evidence type="ECO:0008006" key="4">
    <source>
        <dbReference type="Google" id="ProtNLM"/>
    </source>
</evidence>
<dbReference type="KEGG" id="rhoz:GXP67_05090"/>
<organism evidence="2 3">
    <name type="scientific">Rhodocytophaga rosea</name>
    <dbReference type="NCBI Taxonomy" id="2704465"/>
    <lineage>
        <taxon>Bacteria</taxon>
        <taxon>Pseudomonadati</taxon>
        <taxon>Bacteroidota</taxon>
        <taxon>Cytophagia</taxon>
        <taxon>Cytophagales</taxon>
        <taxon>Rhodocytophagaceae</taxon>
        <taxon>Rhodocytophaga</taxon>
    </lineage>
</organism>
<dbReference type="RefSeq" id="WP_162442159.1">
    <property type="nucleotide sequence ID" value="NZ_CP048222.1"/>
</dbReference>
<keyword evidence="3" id="KW-1185">Reference proteome</keyword>
<dbReference type="AlphaFoldDB" id="A0A6C0GDP8"/>
<feature type="transmembrane region" description="Helical" evidence="1">
    <location>
        <begin position="145"/>
        <end position="164"/>
    </location>
</feature>
<dbReference type="EMBL" id="CP048222">
    <property type="protein sequence ID" value="QHT66086.1"/>
    <property type="molecule type" value="Genomic_DNA"/>
</dbReference>
<proteinExistence type="predicted"/>
<feature type="transmembrane region" description="Helical" evidence="1">
    <location>
        <begin position="170"/>
        <end position="189"/>
    </location>
</feature>
<dbReference type="Proteomes" id="UP000480178">
    <property type="component" value="Chromosome"/>
</dbReference>
<keyword evidence="1" id="KW-0812">Transmembrane</keyword>
<protein>
    <recommendedName>
        <fullName evidence="4">DUF4386 family protein</fullName>
    </recommendedName>
</protein>
<name>A0A6C0GDP8_9BACT</name>